<gene>
    <name evidence="4" type="ORF">C725_0047</name>
</gene>
<keyword evidence="5" id="KW-1185">Reference proteome</keyword>
<dbReference type="OrthoDB" id="9771666at2"/>
<dbReference type="InterPro" id="IPR029058">
    <property type="entry name" value="AB_hydrolase_fold"/>
</dbReference>
<feature type="domain" description="BD-FAE-like" evidence="3">
    <location>
        <begin position="58"/>
        <end position="226"/>
    </location>
</feature>
<dbReference type="PANTHER" id="PTHR48081:SF13">
    <property type="entry name" value="ALPHA_BETA HYDROLASE"/>
    <property type="match status" value="1"/>
</dbReference>
<accession>M2U802</accession>
<sequence length="299" mass="31042">MKPWMAFAIAAGAAVAEPAGAANLSHADVKALASTLPAAEIAYGDDPLQVGELRLPPGEGPFPVAIVVHGGCWTKSIGATREYMQPLASALTANGIATWNIEYRQMGDAGAGWPGTFLDWGAAADHLRALADRYPLDLSQVTAIGHSAGAHAALFLASRHRLPEDSEIRGDRPLPIQAVVSLDGPADLAAGRTAAAEICGVDGIEAVMGGLPEAVPQRYQQGSPAGLLPLGVPQLIVSSVIMPPDQGEAYRSAALRAGDAAELLVLKNSGHFDMTAPGTASWEMLLPSYLRMMRGSEAK</sequence>
<feature type="chain" id="PRO_5004027068" evidence="2">
    <location>
        <begin position="22"/>
        <end position="299"/>
    </location>
</feature>
<organism evidence="4 5">
    <name type="scientific">Pacificimonas flava</name>
    <dbReference type="NCBI Taxonomy" id="1234595"/>
    <lineage>
        <taxon>Bacteria</taxon>
        <taxon>Pseudomonadati</taxon>
        <taxon>Pseudomonadota</taxon>
        <taxon>Alphaproteobacteria</taxon>
        <taxon>Sphingomonadales</taxon>
        <taxon>Sphingosinicellaceae</taxon>
        <taxon>Pacificimonas</taxon>
    </lineage>
</organism>
<comment type="caution">
    <text evidence="4">The sequence shown here is derived from an EMBL/GenBank/DDBJ whole genome shotgun (WGS) entry which is preliminary data.</text>
</comment>
<dbReference type="RefSeq" id="WP_008599413.1">
    <property type="nucleotide sequence ID" value="NZ_AMRV01000001.1"/>
</dbReference>
<dbReference type="Gene3D" id="3.40.50.1820">
    <property type="entry name" value="alpha/beta hydrolase"/>
    <property type="match status" value="1"/>
</dbReference>
<dbReference type="PATRIC" id="fig|1234595.3.peg.47"/>
<proteinExistence type="predicted"/>
<dbReference type="AlphaFoldDB" id="M2U802"/>
<dbReference type="SUPFAM" id="SSF53474">
    <property type="entry name" value="alpha/beta-Hydrolases"/>
    <property type="match status" value="1"/>
</dbReference>
<dbReference type="GO" id="GO:0016787">
    <property type="term" value="F:hydrolase activity"/>
    <property type="evidence" value="ECO:0007669"/>
    <property type="project" value="UniProtKB-KW"/>
</dbReference>
<name>M2U802_9SPHN</name>
<dbReference type="Proteomes" id="UP000011717">
    <property type="component" value="Unassembled WGS sequence"/>
</dbReference>
<evidence type="ECO:0000256" key="1">
    <source>
        <dbReference type="ARBA" id="ARBA00022801"/>
    </source>
</evidence>
<dbReference type="InterPro" id="IPR050300">
    <property type="entry name" value="GDXG_lipolytic_enzyme"/>
</dbReference>
<protein>
    <submittedName>
        <fullName evidence="4">Lipase/esterase</fullName>
    </submittedName>
</protein>
<feature type="signal peptide" evidence="2">
    <location>
        <begin position="1"/>
        <end position="21"/>
    </location>
</feature>
<dbReference type="EMBL" id="AMRV01000001">
    <property type="protein sequence ID" value="EMD84117.1"/>
    <property type="molecule type" value="Genomic_DNA"/>
</dbReference>
<dbReference type="ESTHER" id="9prot-m2u802">
    <property type="family name" value="Est9X"/>
</dbReference>
<dbReference type="PANTHER" id="PTHR48081">
    <property type="entry name" value="AB HYDROLASE SUPERFAMILY PROTEIN C4A8.06C"/>
    <property type="match status" value="1"/>
</dbReference>
<evidence type="ECO:0000256" key="2">
    <source>
        <dbReference type="SAM" id="SignalP"/>
    </source>
</evidence>
<evidence type="ECO:0000313" key="5">
    <source>
        <dbReference type="Proteomes" id="UP000011717"/>
    </source>
</evidence>
<dbReference type="Pfam" id="PF20434">
    <property type="entry name" value="BD-FAE"/>
    <property type="match status" value="1"/>
</dbReference>
<evidence type="ECO:0000259" key="3">
    <source>
        <dbReference type="Pfam" id="PF20434"/>
    </source>
</evidence>
<reference evidence="4 5" key="1">
    <citation type="journal article" date="2013" name="Genome Announc.">
        <title>Draft Genome Sequence of Strain JLT2015T, Belonging to the Family Sphingomonadaceae of the Alphaproteobacteria.</title>
        <authorList>
            <person name="Tang K."/>
            <person name="Liu K."/>
            <person name="Li S."/>
            <person name="Jiao N."/>
        </authorList>
    </citation>
    <scope>NUCLEOTIDE SEQUENCE [LARGE SCALE GENOMIC DNA]</scope>
    <source>
        <strain evidence="4 5">JLT2015</strain>
    </source>
</reference>
<keyword evidence="1" id="KW-0378">Hydrolase</keyword>
<dbReference type="InterPro" id="IPR049492">
    <property type="entry name" value="BD-FAE-like_dom"/>
</dbReference>
<keyword evidence="2" id="KW-0732">Signal</keyword>
<evidence type="ECO:0000313" key="4">
    <source>
        <dbReference type="EMBL" id="EMD84117.1"/>
    </source>
</evidence>